<comment type="caution">
    <text evidence="2">The sequence shown here is derived from an EMBL/GenBank/DDBJ whole genome shotgun (WGS) entry which is preliminary data.</text>
</comment>
<organism evidence="2 3">
    <name type="scientific">Eisenbergiella porci</name>
    <dbReference type="NCBI Taxonomy" id="2652274"/>
    <lineage>
        <taxon>Bacteria</taxon>
        <taxon>Bacillati</taxon>
        <taxon>Bacillota</taxon>
        <taxon>Clostridia</taxon>
        <taxon>Lachnospirales</taxon>
        <taxon>Lachnospiraceae</taxon>
        <taxon>Eisenbergiella</taxon>
    </lineage>
</organism>
<evidence type="ECO:0000259" key="1">
    <source>
        <dbReference type="Pfam" id="PF10547"/>
    </source>
</evidence>
<name>A0A6N7W945_9FIRM</name>
<feature type="domain" description="Antirepressor protein ant N-terminal" evidence="1">
    <location>
        <begin position="2"/>
        <end position="92"/>
    </location>
</feature>
<dbReference type="GeneID" id="86056692"/>
<dbReference type="Pfam" id="PF10547">
    <property type="entry name" value="P22_AR_N"/>
    <property type="match status" value="1"/>
</dbReference>
<dbReference type="Proteomes" id="UP000436047">
    <property type="component" value="Unassembled WGS sequence"/>
</dbReference>
<dbReference type="EMBL" id="VUMI01000079">
    <property type="protein sequence ID" value="MSS91781.1"/>
    <property type="molecule type" value="Genomic_DNA"/>
</dbReference>
<sequence length="254" mass="28566">MCDGLGLSEGQRNRQLLNMGNDIVISKGISNLILPTKGGKQDILCIRHDFVPLWLAKITITPAMKQITPDLVDKLVDYQLKAKDVLAEAFLPKKEKKAKQERVESLSSVNNAVKTITPILEAVGCTPQIQLLTAKSLYEKAGVSLPIKIPSDKHYVDTVHIARHVGLYYQSSGKPADKAVNEIIRRLNLPESMYAETWESKGNWQGAVRKYDEAVIGMVRQWYCDNGYPRNIEYTQCDGQKKCYHVIWHDADVA</sequence>
<dbReference type="InterPro" id="IPR018875">
    <property type="entry name" value="Antirepressor_Ant_N"/>
</dbReference>
<keyword evidence="3" id="KW-1185">Reference proteome</keyword>
<protein>
    <recommendedName>
        <fullName evidence="1">Antirepressor protein ant N-terminal domain-containing protein</fullName>
    </recommendedName>
</protein>
<proteinExistence type="predicted"/>
<evidence type="ECO:0000313" key="2">
    <source>
        <dbReference type="EMBL" id="MSS91781.1"/>
    </source>
</evidence>
<gene>
    <name evidence="2" type="ORF">FYJ45_27265</name>
</gene>
<accession>A0A6N7W945</accession>
<dbReference type="AlphaFoldDB" id="A0A6N7W945"/>
<dbReference type="RefSeq" id="WP_154468151.1">
    <property type="nucleotide sequence ID" value="NZ_VUMI01000079.1"/>
</dbReference>
<reference evidence="2 3" key="1">
    <citation type="submission" date="2019-08" db="EMBL/GenBank/DDBJ databases">
        <title>In-depth cultivation of the pig gut microbiome towards novel bacterial diversity and tailored functional studies.</title>
        <authorList>
            <person name="Wylensek D."/>
            <person name="Hitch T.C.A."/>
            <person name="Clavel T."/>
        </authorList>
    </citation>
    <scope>NUCLEOTIDE SEQUENCE [LARGE SCALE GENOMIC DNA]</scope>
    <source>
        <strain evidence="2 3">WCA-389-WT-23B</strain>
    </source>
</reference>
<evidence type="ECO:0000313" key="3">
    <source>
        <dbReference type="Proteomes" id="UP000436047"/>
    </source>
</evidence>